<dbReference type="AlphaFoldDB" id="A0A4Q9MS33"/>
<dbReference type="PANTHER" id="PTHR46481">
    <property type="entry name" value="ZINC FINGER BED DOMAIN-CONTAINING PROTEIN 4"/>
    <property type="match status" value="1"/>
</dbReference>
<reference evidence="6" key="1">
    <citation type="submission" date="2019-01" db="EMBL/GenBank/DDBJ databases">
        <title>Draft genome sequences of three monokaryotic isolates of the white-rot basidiomycete fungus Dichomitus squalens.</title>
        <authorList>
            <consortium name="DOE Joint Genome Institute"/>
            <person name="Lopez S.C."/>
            <person name="Andreopoulos B."/>
            <person name="Pangilinan J."/>
            <person name="Lipzen A."/>
            <person name="Riley R."/>
            <person name="Ahrendt S."/>
            <person name="Ng V."/>
            <person name="Barry K."/>
            <person name="Daum C."/>
            <person name="Grigoriev I.V."/>
            <person name="Hilden K.S."/>
            <person name="Makela M.R."/>
            <person name="de Vries R.P."/>
        </authorList>
    </citation>
    <scope>NUCLEOTIDE SEQUENCE [LARGE SCALE GENOMIC DNA]</scope>
    <source>
        <strain evidence="6">OM18370.1</strain>
    </source>
</reference>
<dbReference type="Proteomes" id="UP000292957">
    <property type="component" value="Unassembled WGS sequence"/>
</dbReference>
<dbReference type="GO" id="GO:0008270">
    <property type="term" value="F:zinc ion binding"/>
    <property type="evidence" value="ECO:0007669"/>
    <property type="project" value="UniProtKB-KW"/>
</dbReference>
<dbReference type="InterPro" id="IPR052035">
    <property type="entry name" value="ZnF_BED_domain_contain"/>
</dbReference>
<proteinExistence type="predicted"/>
<gene>
    <name evidence="6" type="ORF">BD311DRAFT_662155</name>
</gene>
<evidence type="ECO:0000256" key="1">
    <source>
        <dbReference type="ARBA" id="ARBA00004123"/>
    </source>
</evidence>
<keyword evidence="3" id="KW-0863">Zinc-finger</keyword>
<organism evidence="6">
    <name type="scientific">Dichomitus squalens</name>
    <dbReference type="NCBI Taxonomy" id="114155"/>
    <lineage>
        <taxon>Eukaryota</taxon>
        <taxon>Fungi</taxon>
        <taxon>Dikarya</taxon>
        <taxon>Basidiomycota</taxon>
        <taxon>Agaricomycotina</taxon>
        <taxon>Agaricomycetes</taxon>
        <taxon>Polyporales</taxon>
        <taxon>Polyporaceae</taxon>
        <taxon>Dichomitus</taxon>
    </lineage>
</organism>
<keyword evidence="5" id="KW-0539">Nucleus</keyword>
<dbReference type="EMBL" id="ML143416">
    <property type="protein sequence ID" value="TBU29091.1"/>
    <property type="molecule type" value="Genomic_DNA"/>
</dbReference>
<evidence type="ECO:0000256" key="5">
    <source>
        <dbReference type="ARBA" id="ARBA00023242"/>
    </source>
</evidence>
<comment type="subcellular location">
    <subcellularLocation>
        <location evidence="1">Nucleus</location>
    </subcellularLocation>
</comment>
<accession>A0A4Q9MS33</accession>
<keyword evidence="2" id="KW-0479">Metal-binding</keyword>
<evidence type="ECO:0000256" key="3">
    <source>
        <dbReference type="ARBA" id="ARBA00022771"/>
    </source>
</evidence>
<dbReference type="OrthoDB" id="2740733at2759"/>
<evidence type="ECO:0000256" key="2">
    <source>
        <dbReference type="ARBA" id="ARBA00022723"/>
    </source>
</evidence>
<protein>
    <submittedName>
        <fullName evidence="6">Uncharacterized protein</fullName>
    </submittedName>
</protein>
<dbReference type="GO" id="GO:0005634">
    <property type="term" value="C:nucleus"/>
    <property type="evidence" value="ECO:0007669"/>
    <property type="project" value="UniProtKB-SubCell"/>
</dbReference>
<evidence type="ECO:0000313" key="6">
    <source>
        <dbReference type="EMBL" id="TBU29091.1"/>
    </source>
</evidence>
<evidence type="ECO:0000256" key="4">
    <source>
        <dbReference type="ARBA" id="ARBA00022833"/>
    </source>
</evidence>
<sequence>MCFLIAMWVARRHHAFQIVDDPEFCEIVRMLYQKAALPSRVMVSWDVQDIHDLLKANVLKLFKNLPGKIHIGVDGWTSPNIISFLGVTAHWHEEGQICYIILDFVR</sequence>
<keyword evidence="4" id="KW-0862">Zinc</keyword>
<dbReference type="PANTHER" id="PTHR46481:SF10">
    <property type="entry name" value="ZINC FINGER BED DOMAIN-CONTAINING PROTEIN 39"/>
    <property type="match status" value="1"/>
</dbReference>
<name>A0A4Q9MS33_9APHY</name>